<proteinExistence type="predicted"/>
<dbReference type="InterPro" id="IPR021059">
    <property type="entry name" value="DnaJ-related_N"/>
</dbReference>
<evidence type="ECO:0000313" key="4">
    <source>
        <dbReference type="Proteomes" id="UP000037848"/>
    </source>
</evidence>
<gene>
    <name evidence="3" type="ORF">ADS77_10850</name>
</gene>
<sequence>MLNPLIDEIFELILTKQVWMVHTLALKLKDRGVINNLDSLPERDLFKRNFLIMNALYQLQQQVLPTQQLLISSLHIELITAPSNHSALDATDPLRIYYLDWNNFETSSVEIEKLLNSFWHSFTTKTGSTLKVDITTRELLLKRWQLPPQSKIKDVQKRWRQLAIQYHPDKTHGNADKFKQLKSEYEQLKSSCSTICNG</sequence>
<dbReference type="EMBL" id="LHPH01000011">
    <property type="protein sequence ID" value="KPH62879.1"/>
    <property type="molecule type" value="Genomic_DNA"/>
</dbReference>
<dbReference type="Pfam" id="PF00226">
    <property type="entry name" value="DnaJ"/>
    <property type="match status" value="1"/>
</dbReference>
<accession>A0A0N0M000</accession>
<dbReference type="STRING" id="187330.AMS58_11620"/>
<dbReference type="SUPFAM" id="SSF46565">
    <property type="entry name" value="Chaperone J-domain"/>
    <property type="match status" value="1"/>
</dbReference>
<dbReference type="InterPro" id="IPR036869">
    <property type="entry name" value="J_dom_sf"/>
</dbReference>
<keyword evidence="1" id="KW-0143">Chaperone</keyword>
<dbReference type="AlphaFoldDB" id="A0A0N0M000"/>
<dbReference type="PROSITE" id="PS50076">
    <property type="entry name" value="DNAJ_2"/>
    <property type="match status" value="1"/>
</dbReference>
<dbReference type="OrthoDB" id="581986at2"/>
<evidence type="ECO:0000313" key="3">
    <source>
        <dbReference type="EMBL" id="KPH62879.1"/>
    </source>
</evidence>
<evidence type="ECO:0000256" key="1">
    <source>
        <dbReference type="ARBA" id="ARBA00023186"/>
    </source>
</evidence>
<dbReference type="Proteomes" id="UP000037848">
    <property type="component" value="Unassembled WGS sequence"/>
</dbReference>
<dbReference type="Pfam" id="PF12339">
    <property type="entry name" value="DNAJ_related"/>
    <property type="match status" value="1"/>
</dbReference>
<dbReference type="PATRIC" id="fig|187330.3.peg.4298"/>
<dbReference type="RefSeq" id="WP_054454397.1">
    <property type="nucleotide sequence ID" value="NZ_LHPH01000011.1"/>
</dbReference>
<dbReference type="SMART" id="SM00271">
    <property type="entry name" value="DnaJ"/>
    <property type="match status" value="1"/>
</dbReference>
<protein>
    <submittedName>
        <fullName evidence="3">Molecular chaperone DnaJ</fullName>
    </submittedName>
</protein>
<organism evidence="3 4">
    <name type="scientific">Pseudoalteromonas porphyrae</name>
    <dbReference type="NCBI Taxonomy" id="187330"/>
    <lineage>
        <taxon>Bacteria</taxon>
        <taxon>Pseudomonadati</taxon>
        <taxon>Pseudomonadota</taxon>
        <taxon>Gammaproteobacteria</taxon>
        <taxon>Alteromonadales</taxon>
        <taxon>Pseudoalteromonadaceae</taxon>
        <taxon>Pseudoalteromonas</taxon>
    </lineage>
</organism>
<name>A0A0N0M000_9GAMM</name>
<comment type="caution">
    <text evidence="3">The sequence shown here is derived from an EMBL/GenBank/DDBJ whole genome shotgun (WGS) entry which is preliminary data.</text>
</comment>
<dbReference type="CDD" id="cd06257">
    <property type="entry name" value="DnaJ"/>
    <property type="match status" value="1"/>
</dbReference>
<feature type="domain" description="J" evidence="2">
    <location>
        <begin position="139"/>
        <end position="193"/>
    </location>
</feature>
<reference evidence="3 4" key="1">
    <citation type="submission" date="2015-08" db="EMBL/GenBank/DDBJ databases">
        <title>Draft Genome Sequence of Pseudoalteromonas porphyrae UCD-SED14.</title>
        <authorList>
            <person name="Coil D.A."/>
            <person name="Jospin G."/>
            <person name="Lee R.D."/>
            <person name="Eisen J.A."/>
        </authorList>
    </citation>
    <scope>NUCLEOTIDE SEQUENCE [LARGE SCALE GENOMIC DNA]</scope>
    <source>
        <strain evidence="3 4">UCD-SED14</strain>
    </source>
</reference>
<keyword evidence="4" id="KW-1185">Reference proteome</keyword>
<evidence type="ECO:0000259" key="2">
    <source>
        <dbReference type="PROSITE" id="PS50076"/>
    </source>
</evidence>
<dbReference type="Gene3D" id="1.10.287.110">
    <property type="entry name" value="DnaJ domain"/>
    <property type="match status" value="1"/>
</dbReference>
<dbReference type="InterPro" id="IPR001623">
    <property type="entry name" value="DnaJ_domain"/>
</dbReference>